<dbReference type="EMBL" id="JAACNO010001853">
    <property type="protein sequence ID" value="KAF4137217.1"/>
    <property type="molecule type" value="Genomic_DNA"/>
</dbReference>
<protein>
    <submittedName>
        <fullName evidence="1">Uncharacterized protein</fullName>
    </submittedName>
</protein>
<organism evidence="1 4">
    <name type="scientific">Phytophthora infestans</name>
    <name type="common">Potato late blight agent</name>
    <name type="synonym">Botrytis infestans</name>
    <dbReference type="NCBI Taxonomy" id="4787"/>
    <lineage>
        <taxon>Eukaryota</taxon>
        <taxon>Sar</taxon>
        <taxon>Stramenopiles</taxon>
        <taxon>Oomycota</taxon>
        <taxon>Peronosporomycetes</taxon>
        <taxon>Peronosporales</taxon>
        <taxon>Peronosporaceae</taxon>
        <taxon>Phytophthora</taxon>
    </lineage>
</organism>
<gene>
    <name evidence="1" type="ORF">GN244_ATG18239</name>
    <name evidence="3" type="ORF">GN958_ATG08187</name>
    <name evidence="2" type="ORF">GN958_ATG13593</name>
</gene>
<comment type="caution">
    <text evidence="1">The sequence shown here is derived from an EMBL/GenBank/DDBJ whole genome shotgun (WGS) entry which is preliminary data.</text>
</comment>
<dbReference type="Proteomes" id="UP000602510">
    <property type="component" value="Unassembled WGS sequence"/>
</dbReference>
<dbReference type="EMBL" id="WSZM01000724">
    <property type="protein sequence ID" value="KAF4030009.1"/>
    <property type="molecule type" value="Genomic_DNA"/>
</dbReference>
<reference evidence="1" key="1">
    <citation type="submission" date="2020-04" db="EMBL/GenBank/DDBJ databases">
        <title>Hybrid Assembly of Korean Phytophthora infestans isolates.</title>
        <authorList>
            <person name="Prokchorchik M."/>
            <person name="Lee Y."/>
            <person name="Seo J."/>
            <person name="Cho J.-H."/>
            <person name="Park Y.-E."/>
            <person name="Jang D.-C."/>
            <person name="Im J.-S."/>
            <person name="Choi J.-G."/>
            <person name="Park H.-J."/>
            <person name="Lee G.-B."/>
            <person name="Lee Y.-G."/>
            <person name="Hong S.-Y."/>
            <person name="Cho K."/>
            <person name="Sohn K.H."/>
        </authorList>
    </citation>
    <scope>NUCLEOTIDE SEQUENCE</scope>
    <source>
        <strain evidence="1">KR_1_A1</strain>
        <strain evidence="2">KR_2_A2</strain>
    </source>
</reference>
<sequence>MTVGLTATKNILHQLYQHLVSEDEVPPLAVSLLDQRLVVCSSLRDATSGLVVRLDSILDMLTAILLLVSTLENAPSVFGHALIKLEGKFLSSL</sequence>
<evidence type="ECO:0000313" key="4">
    <source>
        <dbReference type="Proteomes" id="UP000602510"/>
    </source>
</evidence>
<dbReference type="Proteomes" id="UP000704712">
    <property type="component" value="Unassembled WGS sequence"/>
</dbReference>
<accession>A0A833SGA7</accession>
<evidence type="ECO:0000313" key="3">
    <source>
        <dbReference type="EMBL" id="KAF4142653.1"/>
    </source>
</evidence>
<dbReference type="EMBL" id="JAACNO010001162">
    <property type="protein sequence ID" value="KAF4142653.1"/>
    <property type="molecule type" value="Genomic_DNA"/>
</dbReference>
<name>A0A833SGA7_PHYIN</name>
<proteinExistence type="predicted"/>
<evidence type="ECO:0000313" key="1">
    <source>
        <dbReference type="EMBL" id="KAF4030009.1"/>
    </source>
</evidence>
<keyword evidence="4" id="KW-1185">Reference proteome</keyword>
<dbReference type="AlphaFoldDB" id="A0A833SGA7"/>
<evidence type="ECO:0000313" key="2">
    <source>
        <dbReference type="EMBL" id="KAF4137217.1"/>
    </source>
</evidence>